<evidence type="ECO:0000313" key="3">
    <source>
        <dbReference type="Proteomes" id="UP000178168"/>
    </source>
</evidence>
<keyword evidence="1" id="KW-0812">Transmembrane</keyword>
<proteinExistence type="predicted"/>
<gene>
    <name evidence="2" type="ORF">A2591_03455</name>
</gene>
<comment type="caution">
    <text evidence="2">The sequence shown here is derived from an EMBL/GenBank/DDBJ whole genome shotgun (WGS) entry which is preliminary data.</text>
</comment>
<evidence type="ECO:0000256" key="1">
    <source>
        <dbReference type="SAM" id="Phobius"/>
    </source>
</evidence>
<evidence type="ECO:0000313" key="2">
    <source>
        <dbReference type="EMBL" id="OHA86091.1"/>
    </source>
</evidence>
<organism evidence="2 3">
    <name type="scientific">Candidatus Yonathbacteria bacterium RIFOXYD1_FULL_52_36</name>
    <dbReference type="NCBI Taxonomy" id="1802730"/>
    <lineage>
        <taxon>Bacteria</taxon>
        <taxon>Candidatus Yonathiibacteriota</taxon>
    </lineage>
</organism>
<feature type="transmembrane region" description="Helical" evidence="1">
    <location>
        <begin position="38"/>
        <end position="55"/>
    </location>
</feature>
<name>A0A1G2SNY8_9BACT</name>
<dbReference type="EMBL" id="MHUZ01000009">
    <property type="protein sequence ID" value="OHA86091.1"/>
    <property type="molecule type" value="Genomic_DNA"/>
</dbReference>
<keyword evidence="1" id="KW-1133">Transmembrane helix</keyword>
<accession>A0A1G2SNY8</accession>
<keyword evidence="1" id="KW-0472">Membrane</keyword>
<reference evidence="2 3" key="1">
    <citation type="journal article" date="2016" name="Nat. Commun.">
        <title>Thousands of microbial genomes shed light on interconnected biogeochemical processes in an aquifer system.</title>
        <authorList>
            <person name="Anantharaman K."/>
            <person name="Brown C.T."/>
            <person name="Hug L.A."/>
            <person name="Sharon I."/>
            <person name="Castelle C.J."/>
            <person name="Probst A.J."/>
            <person name="Thomas B.C."/>
            <person name="Singh A."/>
            <person name="Wilkins M.J."/>
            <person name="Karaoz U."/>
            <person name="Brodie E.L."/>
            <person name="Williams K.H."/>
            <person name="Hubbard S.S."/>
            <person name="Banfield J.F."/>
        </authorList>
    </citation>
    <scope>NUCLEOTIDE SEQUENCE [LARGE SCALE GENOMIC DNA]</scope>
</reference>
<dbReference type="AlphaFoldDB" id="A0A1G2SNY8"/>
<sequence length="97" mass="11280">MDPKERELLEETLSLARENNEMLHSIERSMRLSRVFRILYWALIIGSAIGAYYYFQDSVQSLFELYNKMLQVSADFSKIGDTSKEGLINIFNRPVAP</sequence>
<protein>
    <submittedName>
        <fullName evidence="2">Uncharacterized protein</fullName>
    </submittedName>
</protein>
<dbReference type="Proteomes" id="UP000178168">
    <property type="component" value="Unassembled WGS sequence"/>
</dbReference>